<dbReference type="InterPro" id="IPR001128">
    <property type="entry name" value="Cyt_P450"/>
</dbReference>
<dbReference type="SUPFAM" id="SSF48264">
    <property type="entry name" value="Cytochrome P450"/>
    <property type="match status" value="1"/>
</dbReference>
<evidence type="ECO:0000256" key="1">
    <source>
        <dbReference type="ARBA" id="ARBA00001971"/>
    </source>
</evidence>
<accession>A0A6G0X159</accession>
<evidence type="ECO:0000256" key="4">
    <source>
        <dbReference type="RuleBase" id="RU000461"/>
    </source>
</evidence>
<protein>
    <recommendedName>
        <fullName evidence="7">Cytochrome P450</fullName>
    </recommendedName>
</protein>
<proteinExistence type="inferred from homology"/>
<dbReference type="PRINTS" id="PR00463">
    <property type="entry name" value="EP450I"/>
</dbReference>
<dbReference type="Gene3D" id="1.10.630.10">
    <property type="entry name" value="Cytochrome P450"/>
    <property type="match status" value="1"/>
</dbReference>
<sequence length="404" mass="44529">MCFECVPLWEDLLLGNGLFSAEGKQHDAFRKYLNPLFTASKIKSEVGIFNAQTQQFCDSILEPACDSQSPVNLSQMLPKLTLSVVGLAVLGMDFEKAPQVFEIYEQCMVEVSPLLLLGIFNIPRFTSFPIPSLIQRRKAQDKLRTIMTQIIHDKLASQSSDKPKDLLDMILPFATTADAISHTLTFVLAGYDASTHTLGFVFGMLPSHPQAVAGIRAEYNKVIEKYGSLSSWEAVAELTYTQAVIHETLRVNTVVYAILQRVAVGDDTVPMSDGPSVFIPKGTVIQVNMAVMSCNPKYWTNPESFCPDRFMEGTAEWKADLALRGGKSHSFYFMPFSAGSKGCIGQRFAMGMIQLATATLVGKYDFSPTSEMNVRQAFSRITTGPVNIEMTLRRVKAPSASNGV</sequence>
<keyword evidence="3 4" id="KW-0349">Heme</keyword>
<dbReference type="Proteomes" id="UP000481153">
    <property type="component" value="Unassembled WGS sequence"/>
</dbReference>
<dbReference type="CDD" id="cd00302">
    <property type="entry name" value="cytochrome_P450"/>
    <property type="match status" value="1"/>
</dbReference>
<dbReference type="GO" id="GO:0004497">
    <property type="term" value="F:monooxygenase activity"/>
    <property type="evidence" value="ECO:0007669"/>
    <property type="project" value="UniProtKB-KW"/>
</dbReference>
<dbReference type="EMBL" id="VJMJ01000122">
    <property type="protein sequence ID" value="KAF0733516.1"/>
    <property type="molecule type" value="Genomic_DNA"/>
</dbReference>
<evidence type="ECO:0000313" key="6">
    <source>
        <dbReference type="Proteomes" id="UP000481153"/>
    </source>
</evidence>
<evidence type="ECO:0000256" key="2">
    <source>
        <dbReference type="ARBA" id="ARBA00010617"/>
    </source>
</evidence>
<dbReference type="PANTHER" id="PTHR24305:SF166">
    <property type="entry name" value="CYTOCHROME P450 12A4, MITOCHONDRIAL-RELATED"/>
    <property type="match status" value="1"/>
</dbReference>
<keyword evidence="4" id="KW-0560">Oxidoreductase</keyword>
<gene>
    <name evidence="5" type="ORF">Ae201684_009752</name>
</gene>
<comment type="cofactor">
    <cofactor evidence="1 3">
        <name>heme</name>
        <dbReference type="ChEBI" id="CHEBI:30413"/>
    </cofactor>
</comment>
<comment type="similarity">
    <text evidence="2 4">Belongs to the cytochrome P450 family.</text>
</comment>
<dbReference type="InterPro" id="IPR050121">
    <property type="entry name" value="Cytochrome_P450_monoxygenase"/>
</dbReference>
<evidence type="ECO:0008006" key="7">
    <source>
        <dbReference type="Google" id="ProtNLM"/>
    </source>
</evidence>
<dbReference type="Pfam" id="PF00067">
    <property type="entry name" value="p450"/>
    <property type="match status" value="1"/>
</dbReference>
<evidence type="ECO:0000256" key="3">
    <source>
        <dbReference type="PIRSR" id="PIRSR602401-1"/>
    </source>
</evidence>
<keyword evidence="3 4" id="KW-0408">Iron</keyword>
<dbReference type="InterPro" id="IPR002401">
    <property type="entry name" value="Cyt_P450_E_grp-I"/>
</dbReference>
<dbReference type="AlphaFoldDB" id="A0A6G0X159"/>
<dbReference type="PROSITE" id="PS00086">
    <property type="entry name" value="CYTOCHROME_P450"/>
    <property type="match status" value="1"/>
</dbReference>
<comment type="caution">
    <text evidence="5">The sequence shown here is derived from an EMBL/GenBank/DDBJ whole genome shotgun (WGS) entry which is preliminary data.</text>
</comment>
<dbReference type="GO" id="GO:0005506">
    <property type="term" value="F:iron ion binding"/>
    <property type="evidence" value="ECO:0007669"/>
    <property type="project" value="InterPro"/>
</dbReference>
<dbReference type="PRINTS" id="PR00385">
    <property type="entry name" value="P450"/>
</dbReference>
<organism evidence="5 6">
    <name type="scientific">Aphanomyces euteiches</name>
    <dbReference type="NCBI Taxonomy" id="100861"/>
    <lineage>
        <taxon>Eukaryota</taxon>
        <taxon>Sar</taxon>
        <taxon>Stramenopiles</taxon>
        <taxon>Oomycota</taxon>
        <taxon>Saprolegniomycetes</taxon>
        <taxon>Saprolegniales</taxon>
        <taxon>Verrucalvaceae</taxon>
        <taxon>Aphanomyces</taxon>
    </lineage>
</organism>
<dbReference type="InterPro" id="IPR017972">
    <property type="entry name" value="Cyt_P450_CS"/>
</dbReference>
<dbReference type="GO" id="GO:0016705">
    <property type="term" value="F:oxidoreductase activity, acting on paired donors, with incorporation or reduction of molecular oxygen"/>
    <property type="evidence" value="ECO:0007669"/>
    <property type="project" value="InterPro"/>
</dbReference>
<name>A0A6G0X159_9STRA</name>
<dbReference type="GO" id="GO:0020037">
    <property type="term" value="F:heme binding"/>
    <property type="evidence" value="ECO:0007669"/>
    <property type="project" value="InterPro"/>
</dbReference>
<keyword evidence="3 4" id="KW-0479">Metal-binding</keyword>
<keyword evidence="4" id="KW-0503">Monooxygenase</keyword>
<dbReference type="InterPro" id="IPR036396">
    <property type="entry name" value="Cyt_P450_sf"/>
</dbReference>
<reference evidence="5 6" key="1">
    <citation type="submission" date="2019-07" db="EMBL/GenBank/DDBJ databases">
        <title>Genomics analysis of Aphanomyces spp. identifies a new class of oomycete effector associated with host adaptation.</title>
        <authorList>
            <person name="Gaulin E."/>
        </authorList>
    </citation>
    <scope>NUCLEOTIDE SEQUENCE [LARGE SCALE GENOMIC DNA]</scope>
    <source>
        <strain evidence="5 6">ATCC 201684</strain>
    </source>
</reference>
<keyword evidence="6" id="KW-1185">Reference proteome</keyword>
<feature type="binding site" description="axial binding residue" evidence="3">
    <location>
        <position position="343"/>
    </location>
    <ligand>
        <name>heme</name>
        <dbReference type="ChEBI" id="CHEBI:30413"/>
    </ligand>
    <ligandPart>
        <name>Fe</name>
        <dbReference type="ChEBI" id="CHEBI:18248"/>
    </ligandPart>
</feature>
<dbReference type="VEuPathDB" id="FungiDB:AeMF1_014299"/>
<evidence type="ECO:0000313" key="5">
    <source>
        <dbReference type="EMBL" id="KAF0733516.1"/>
    </source>
</evidence>
<dbReference type="PANTHER" id="PTHR24305">
    <property type="entry name" value="CYTOCHROME P450"/>
    <property type="match status" value="1"/>
</dbReference>